<dbReference type="EMBL" id="JBHUMZ010000050">
    <property type="protein sequence ID" value="MFD2640024.1"/>
    <property type="molecule type" value="Genomic_DNA"/>
</dbReference>
<evidence type="ECO:0000313" key="2">
    <source>
        <dbReference type="Proteomes" id="UP001597452"/>
    </source>
</evidence>
<dbReference type="SUPFAM" id="SSF56399">
    <property type="entry name" value="ADP-ribosylation"/>
    <property type="match status" value="1"/>
</dbReference>
<reference evidence="2" key="1">
    <citation type="journal article" date="2019" name="Int. J. Syst. Evol. Microbiol.">
        <title>The Global Catalogue of Microorganisms (GCM) 10K type strain sequencing project: providing services to taxonomists for standard genome sequencing and annotation.</title>
        <authorList>
            <consortium name="The Broad Institute Genomics Platform"/>
            <consortium name="The Broad Institute Genome Sequencing Center for Infectious Disease"/>
            <person name="Wu L."/>
            <person name="Ma J."/>
        </authorList>
    </citation>
    <scope>NUCLEOTIDE SEQUENCE [LARGE SCALE GENOMIC DNA]</scope>
    <source>
        <strain evidence="2">TISTR 1571</strain>
    </source>
</reference>
<dbReference type="RefSeq" id="WP_054753993.1">
    <property type="nucleotide sequence ID" value="NZ_JBHUMZ010000050.1"/>
</dbReference>
<dbReference type="Proteomes" id="UP001597452">
    <property type="component" value="Unassembled WGS sequence"/>
</dbReference>
<gene>
    <name evidence="1" type="ORF">ACFSW4_14235</name>
</gene>
<comment type="caution">
    <text evidence="1">The sequence shown here is derived from an EMBL/GenBank/DDBJ whole genome shotgun (WGS) entry which is preliminary data.</text>
</comment>
<proteinExistence type="predicted"/>
<keyword evidence="2" id="KW-1185">Reference proteome</keyword>
<protein>
    <submittedName>
        <fullName evidence="1">Uncharacterized protein</fullName>
    </submittedName>
</protein>
<sequence>MSEFGNIQSTDEEIKNSRQFYHLDRIGSLEIGKEISLNPIYVNSNSKEISNHIKELFKEGISKHGLQYINALQGNNAQTEWFFEYVRRSNFQDKPSRFQSFFGFSTLDDIERMKSKLNISGGTIYLVQSSQYFRADMNLLGIQQSYLMFSLLANIYWSGETYKELNSKFGFKPLWEYLLTGEIKIIDKIHN</sequence>
<evidence type="ECO:0000313" key="1">
    <source>
        <dbReference type="EMBL" id="MFD2640024.1"/>
    </source>
</evidence>
<organism evidence="1 2">
    <name type="scientific">Piscibacillus salipiscarius</name>
    <dbReference type="NCBI Taxonomy" id="299480"/>
    <lineage>
        <taxon>Bacteria</taxon>
        <taxon>Bacillati</taxon>
        <taxon>Bacillota</taxon>
        <taxon>Bacilli</taxon>
        <taxon>Bacillales</taxon>
        <taxon>Bacillaceae</taxon>
        <taxon>Piscibacillus</taxon>
    </lineage>
</organism>
<accession>A0ABW5QDI3</accession>
<name>A0ABW5QDI3_9BACI</name>